<sequence length="52" mass="6088">MSFKMYHSGVDCQKGSVTHHLRRQGQYCDLSHQFGFLSGRKRKIESNINWST</sequence>
<name>A0A0K2UBI5_LEPSM</name>
<reference evidence="1" key="1">
    <citation type="submission" date="2014-05" db="EMBL/GenBank/DDBJ databases">
        <authorList>
            <person name="Chronopoulou M."/>
        </authorList>
    </citation>
    <scope>NUCLEOTIDE SEQUENCE</scope>
    <source>
        <tissue evidence="1">Whole organism</tissue>
    </source>
</reference>
<organism evidence="1">
    <name type="scientific">Lepeophtheirus salmonis</name>
    <name type="common">Salmon louse</name>
    <name type="synonym">Caligus salmonis</name>
    <dbReference type="NCBI Taxonomy" id="72036"/>
    <lineage>
        <taxon>Eukaryota</taxon>
        <taxon>Metazoa</taxon>
        <taxon>Ecdysozoa</taxon>
        <taxon>Arthropoda</taxon>
        <taxon>Crustacea</taxon>
        <taxon>Multicrustacea</taxon>
        <taxon>Hexanauplia</taxon>
        <taxon>Copepoda</taxon>
        <taxon>Siphonostomatoida</taxon>
        <taxon>Caligidae</taxon>
        <taxon>Lepeophtheirus</taxon>
    </lineage>
</organism>
<dbReference type="AlphaFoldDB" id="A0A0K2UBI5"/>
<dbReference type="EMBL" id="HACA01018237">
    <property type="protein sequence ID" value="CDW35598.1"/>
    <property type="molecule type" value="Transcribed_RNA"/>
</dbReference>
<evidence type="ECO:0000313" key="1">
    <source>
        <dbReference type="EMBL" id="CDW35598.1"/>
    </source>
</evidence>
<protein>
    <submittedName>
        <fullName evidence="1">Uncharacterized protein</fullName>
    </submittedName>
</protein>
<proteinExistence type="predicted"/>
<accession>A0A0K2UBI5</accession>